<dbReference type="InterPro" id="IPR036962">
    <property type="entry name" value="Glyco_hydro_3_N_sf"/>
</dbReference>
<name>A0A4Q8LCD6_9GAMM</name>
<proteinExistence type="inferred from homology"/>
<accession>A0A4Q8LCD6</accession>
<dbReference type="OrthoDB" id="9781691at2"/>
<evidence type="ECO:0000256" key="3">
    <source>
        <dbReference type="ARBA" id="ARBA00022525"/>
    </source>
</evidence>
<comment type="caution">
    <text evidence="12">The sequence shown here is derived from an EMBL/GenBank/DDBJ whole genome shotgun (WGS) entry which is preliminary data.</text>
</comment>
<dbReference type="Gene3D" id="3.40.50.1700">
    <property type="entry name" value="Glycoside hydrolase family 3 C-terminal domain"/>
    <property type="match status" value="1"/>
</dbReference>
<dbReference type="PANTHER" id="PTHR42715:SF12">
    <property type="entry name" value="BETA-GLUCOSIDASE G-RELATED"/>
    <property type="match status" value="1"/>
</dbReference>
<dbReference type="InterPro" id="IPR050288">
    <property type="entry name" value="Cellulose_deg_GH3"/>
</dbReference>
<evidence type="ECO:0000259" key="11">
    <source>
        <dbReference type="PROSITE" id="PS51820"/>
    </source>
</evidence>
<evidence type="ECO:0000256" key="2">
    <source>
        <dbReference type="ARBA" id="ARBA00005336"/>
    </source>
</evidence>
<evidence type="ECO:0000256" key="4">
    <source>
        <dbReference type="ARBA" id="ARBA00022729"/>
    </source>
</evidence>
<evidence type="ECO:0000256" key="9">
    <source>
        <dbReference type="ARBA" id="ARBA00041808"/>
    </source>
</evidence>
<comment type="subcellular location">
    <subcellularLocation>
        <location evidence="1">Secreted</location>
    </subcellularLocation>
</comment>
<dbReference type="EMBL" id="SHMC01000002">
    <property type="protein sequence ID" value="TAA26534.1"/>
    <property type="molecule type" value="Genomic_DNA"/>
</dbReference>
<dbReference type="PANTHER" id="PTHR42715">
    <property type="entry name" value="BETA-GLUCOSIDASE"/>
    <property type="match status" value="1"/>
</dbReference>
<protein>
    <recommendedName>
        <fullName evidence="6">Probable beta-glucosidase G</fullName>
    </recommendedName>
    <alternativeName>
        <fullName evidence="7">Beta-D-glucoside glucohydrolase G</fullName>
    </alternativeName>
    <alternativeName>
        <fullName evidence="8">Cellobiase G</fullName>
    </alternativeName>
    <alternativeName>
        <fullName evidence="9">Gentiobiase G</fullName>
    </alternativeName>
</protein>
<dbReference type="InterPro" id="IPR036881">
    <property type="entry name" value="Glyco_hydro_3_C_sf"/>
</dbReference>
<dbReference type="InterPro" id="IPR026891">
    <property type="entry name" value="Fn3-like"/>
</dbReference>
<dbReference type="Pfam" id="PF14310">
    <property type="entry name" value="Fn3-like"/>
    <property type="match status" value="1"/>
</dbReference>
<dbReference type="SUPFAM" id="SSF56988">
    <property type="entry name" value="Anthrax protective antigen"/>
    <property type="match status" value="1"/>
</dbReference>
<dbReference type="GO" id="GO:0008422">
    <property type="term" value="F:beta-glucosidase activity"/>
    <property type="evidence" value="ECO:0007669"/>
    <property type="project" value="TreeGrafter"/>
</dbReference>
<dbReference type="InterPro" id="IPR017853">
    <property type="entry name" value="GH"/>
</dbReference>
<sequence>MLRRPLRVTLSLLAIALCAPAIAADTTSRPWLDAGRPAAERARAVLAQMTPEEKLKLLNGDVELDDIGTGVNPCIGHIAANPRLGLPELCMADGPAGVSNGTTGVTVFPAPMMAASSWSPDLLYRYGVALGAEHAGKRHNVVLAPTINIARSPRWGRLAETLSEDPLLTARLGTAIIQGVQTHPIMADAKHFAAYNQETDRFGDAPGYNAVDVRVGQRALHEIYYPAFKAAVQDGKVGSVMCAYNRINGAYACENAQGFDVLRKDWGFDGFIVADWYFGHRSLLPSVKAGMDISMPGGKNPFGFEDFYGAPLAAAVEDGSVTGRDIDRLALNVLTPMFRLGLVDHPLPREVKADVRTPEHTALAREIAERGIVLLKNDRGVLPLSPSLRTLAVTGDDAGANVSATERYGGFVNYPGMRIVTPLDGLQRRAPRATQVNYASGTAGIKPLPLMEGSALQGHGWTARYYANNEFAGAPAITRAEATIDMIDKVPESLPKPFSARWNATLVPKSSGLYRFSVTGGSDLRLFVDGVEIARTWKQSFSGTSHGVARLTAGQAVQLRVDYASGAGLSHPGARLGWEPASDSRIAAAVDVARKAEVALVFVGDHVSEGMDRTSLSLPGDQDALIAAVAAVNPKTVVVLNTVGPVTMPWLDQVAGVVQAWYPGEEAGNAIAAVLYGDVDATGRLTVTFPRGEDHPLLLSQARFPGVNAQADYDDGLLVGYRGYHATGEQPLFPFGYGLSYTRFALSEFALRPVAGQHVPGASVRVTNTGQRAGTQTVQLYLTYPAGAGEPPRQLVGFAQATLAPGASAVVEIPVAADAGRIWDAADNGWKRPAGSYRLEVGTSSADIADARTF</sequence>
<comment type="similarity">
    <text evidence="2">Belongs to the glycosyl hydrolase 3 family.</text>
</comment>
<dbReference type="Gene3D" id="2.60.120.260">
    <property type="entry name" value="Galactose-binding domain-like"/>
    <property type="match status" value="1"/>
</dbReference>
<evidence type="ECO:0000256" key="6">
    <source>
        <dbReference type="ARBA" id="ARBA00039579"/>
    </source>
</evidence>
<dbReference type="RefSeq" id="WP_130550409.1">
    <property type="nucleotide sequence ID" value="NZ_SHMC01000002.1"/>
</dbReference>
<dbReference type="Pfam" id="PF07691">
    <property type="entry name" value="PA14"/>
    <property type="match status" value="1"/>
</dbReference>
<dbReference type="InterPro" id="IPR037524">
    <property type="entry name" value="PA14/GLEYA"/>
</dbReference>
<dbReference type="SMART" id="SM01217">
    <property type="entry name" value="Fn3_like"/>
    <property type="match status" value="1"/>
</dbReference>
<evidence type="ECO:0000256" key="7">
    <source>
        <dbReference type="ARBA" id="ARBA00041276"/>
    </source>
</evidence>
<dbReference type="Pfam" id="PF00933">
    <property type="entry name" value="Glyco_hydro_3"/>
    <property type="match status" value="1"/>
</dbReference>
<keyword evidence="4 10" id="KW-0732">Signal</keyword>
<dbReference type="InterPro" id="IPR002772">
    <property type="entry name" value="Glyco_hydro_3_C"/>
</dbReference>
<keyword evidence="3" id="KW-0964">Secreted</keyword>
<evidence type="ECO:0000256" key="10">
    <source>
        <dbReference type="SAM" id="SignalP"/>
    </source>
</evidence>
<dbReference type="SMART" id="SM00758">
    <property type="entry name" value="PA14"/>
    <property type="match status" value="1"/>
</dbReference>
<evidence type="ECO:0000256" key="5">
    <source>
        <dbReference type="ARBA" id="ARBA00022801"/>
    </source>
</evidence>
<dbReference type="PROSITE" id="PS51820">
    <property type="entry name" value="PA14"/>
    <property type="match status" value="1"/>
</dbReference>
<dbReference type="GO" id="GO:0005576">
    <property type="term" value="C:extracellular region"/>
    <property type="evidence" value="ECO:0007669"/>
    <property type="project" value="UniProtKB-SubCell"/>
</dbReference>
<dbReference type="Gene3D" id="2.60.40.10">
    <property type="entry name" value="Immunoglobulins"/>
    <property type="match status" value="1"/>
</dbReference>
<dbReference type="InterPro" id="IPR011658">
    <property type="entry name" value="PA14_dom"/>
</dbReference>
<dbReference type="AlphaFoldDB" id="A0A4Q8LCD6"/>
<gene>
    <name evidence="12" type="ORF">EA660_04685</name>
</gene>
<evidence type="ECO:0000313" key="12">
    <source>
        <dbReference type="EMBL" id="TAA26534.1"/>
    </source>
</evidence>
<organism evidence="12 13">
    <name type="scientific">Pseudoxanthomonas winnipegensis</name>
    <dbReference type="NCBI Taxonomy" id="2480810"/>
    <lineage>
        <taxon>Bacteria</taxon>
        <taxon>Pseudomonadati</taxon>
        <taxon>Pseudomonadota</taxon>
        <taxon>Gammaproteobacteria</taxon>
        <taxon>Lysobacterales</taxon>
        <taxon>Lysobacteraceae</taxon>
        <taxon>Pseudoxanthomonas</taxon>
    </lineage>
</organism>
<dbReference type="SUPFAM" id="SSF51445">
    <property type="entry name" value="(Trans)glycosidases"/>
    <property type="match status" value="1"/>
</dbReference>
<evidence type="ECO:0000313" key="13">
    <source>
        <dbReference type="Proteomes" id="UP000292627"/>
    </source>
</evidence>
<evidence type="ECO:0000256" key="8">
    <source>
        <dbReference type="ARBA" id="ARBA00041601"/>
    </source>
</evidence>
<feature type="chain" id="PRO_5020777672" description="Probable beta-glucosidase G" evidence="10">
    <location>
        <begin position="24"/>
        <end position="854"/>
    </location>
</feature>
<dbReference type="InterPro" id="IPR001764">
    <property type="entry name" value="Glyco_hydro_3_N"/>
</dbReference>
<feature type="signal peptide" evidence="10">
    <location>
        <begin position="1"/>
        <end position="23"/>
    </location>
</feature>
<evidence type="ECO:0000256" key="1">
    <source>
        <dbReference type="ARBA" id="ARBA00004613"/>
    </source>
</evidence>
<dbReference type="InterPro" id="IPR013783">
    <property type="entry name" value="Ig-like_fold"/>
</dbReference>
<dbReference type="Gene3D" id="3.20.20.300">
    <property type="entry name" value="Glycoside hydrolase, family 3, N-terminal domain"/>
    <property type="match status" value="1"/>
</dbReference>
<dbReference type="Proteomes" id="UP000292627">
    <property type="component" value="Unassembled WGS sequence"/>
</dbReference>
<feature type="domain" description="PA14" evidence="11">
    <location>
        <begin position="456"/>
        <end position="592"/>
    </location>
</feature>
<dbReference type="SUPFAM" id="SSF52279">
    <property type="entry name" value="Beta-D-glucan exohydrolase, C-terminal domain"/>
    <property type="match status" value="1"/>
</dbReference>
<dbReference type="GO" id="GO:0009251">
    <property type="term" value="P:glucan catabolic process"/>
    <property type="evidence" value="ECO:0007669"/>
    <property type="project" value="TreeGrafter"/>
</dbReference>
<dbReference type="Pfam" id="PF01915">
    <property type="entry name" value="Glyco_hydro_3_C"/>
    <property type="match status" value="1"/>
</dbReference>
<keyword evidence="5 12" id="KW-0378">Hydrolase</keyword>
<reference evidence="12 13" key="1">
    <citation type="submission" date="2019-02" db="EMBL/GenBank/DDBJ databases">
        <title>WGS of Pseudoxanthomonas species novum from clinical isolates.</title>
        <authorList>
            <person name="Bernier A.-M."/>
            <person name="Bernard K."/>
            <person name="Vachon A."/>
        </authorList>
    </citation>
    <scope>NUCLEOTIDE SEQUENCE [LARGE SCALE GENOMIC DNA]</scope>
    <source>
        <strain evidence="12 13">NML171200</strain>
    </source>
</reference>
<dbReference type="PRINTS" id="PR00133">
    <property type="entry name" value="GLHYDRLASE3"/>
</dbReference>